<feature type="domain" description="6-Cys" evidence="8">
    <location>
        <begin position="60"/>
        <end position="189"/>
    </location>
</feature>
<evidence type="ECO:0000256" key="2">
    <source>
        <dbReference type="ARBA" id="ARBA00004241"/>
    </source>
</evidence>
<protein>
    <recommendedName>
        <fullName evidence="8">6-Cys domain-containing protein</fullName>
    </recommendedName>
</protein>
<proteinExistence type="predicted"/>
<evidence type="ECO:0000256" key="3">
    <source>
        <dbReference type="ARBA" id="ARBA00022475"/>
    </source>
</evidence>
<keyword evidence="7" id="KW-0325">Glycoprotein</keyword>
<evidence type="ECO:0000313" key="10">
    <source>
        <dbReference type="EMBL" id="CDR95429.1"/>
    </source>
</evidence>
<dbReference type="Gene3D" id="2.60.40.2860">
    <property type="match status" value="1"/>
</dbReference>
<dbReference type="VEuPathDB" id="PiroplasmaDB:BBBOND_0205870"/>
<dbReference type="InterPro" id="IPR038160">
    <property type="entry name" value="6_CYS_dom_sf"/>
</dbReference>
<dbReference type="InterPro" id="IPR010884">
    <property type="entry name" value="6_CYS_dom"/>
</dbReference>
<dbReference type="GO" id="GO:0009986">
    <property type="term" value="C:cell surface"/>
    <property type="evidence" value="ECO:0007669"/>
    <property type="project" value="UniProtKB-SubCell"/>
</dbReference>
<keyword evidence="4" id="KW-0732">Signal</keyword>
<dbReference type="GeneID" id="24563970"/>
<gene>
    <name evidence="9" type="ORF">BBBOND_0205830</name>
    <name evidence="10" type="ORF">BBBOND_0205870</name>
</gene>
<dbReference type="EMBL" id="LK391708">
    <property type="protein sequence ID" value="CDR95429.1"/>
    <property type="molecule type" value="Genomic_DNA"/>
</dbReference>
<dbReference type="Proteomes" id="UP000033188">
    <property type="component" value="Chromosome 2"/>
</dbReference>
<sequence>MVLSFLKVVYDDSIITTRGGLTTTDQYFEGRPGYQILAIKSNNGAILISKDPVQKQNLSMAFVCGKRLEQSDLSVVTALLYDYNGQQQIGCNIDIQTTKEAAFYCPAPYVRDPPNCFDQVSVNGELKDLSGISQSLVASHSNHFVTLKFESKRVGLGEKRRQTPPLECRCVTIKGVVLSTIQIENYYAK</sequence>
<keyword evidence="11" id="KW-1185">Reference proteome</keyword>
<dbReference type="AlphaFoldDB" id="A0A061DCA0"/>
<evidence type="ECO:0000313" key="11">
    <source>
        <dbReference type="Proteomes" id="UP000033188"/>
    </source>
</evidence>
<dbReference type="GO" id="GO:0005886">
    <property type="term" value="C:plasma membrane"/>
    <property type="evidence" value="ECO:0007669"/>
    <property type="project" value="UniProtKB-SubCell"/>
</dbReference>
<dbReference type="Pfam" id="PF07422">
    <property type="entry name" value="s48_45"/>
    <property type="match status" value="1"/>
</dbReference>
<keyword evidence="5" id="KW-0472">Membrane</keyword>
<evidence type="ECO:0000256" key="4">
    <source>
        <dbReference type="ARBA" id="ARBA00022729"/>
    </source>
</evidence>
<evidence type="ECO:0000256" key="5">
    <source>
        <dbReference type="ARBA" id="ARBA00023136"/>
    </source>
</evidence>
<dbReference type="VEuPathDB" id="PiroplasmaDB:BBBOND_0205830"/>
<evidence type="ECO:0000256" key="1">
    <source>
        <dbReference type="ARBA" id="ARBA00004236"/>
    </source>
</evidence>
<keyword evidence="6" id="KW-1015">Disulfide bond</keyword>
<evidence type="ECO:0000313" key="9">
    <source>
        <dbReference type="EMBL" id="CDR95425.1"/>
    </source>
</evidence>
<reference evidence="9" key="3">
    <citation type="submission" date="2014-06" db="EMBL/GenBank/DDBJ databases">
        <authorList>
            <person name="Aslett M."/>
            <person name="De Silva Nishadi"/>
        </authorList>
    </citation>
    <scope>NUCLEOTIDE SEQUENCE [LARGE SCALE GENOMIC DNA]</scope>
    <source>
        <strain evidence="9">Bond</strain>
    </source>
</reference>
<dbReference type="PROSITE" id="PS51701">
    <property type="entry name" value="6_CYS"/>
    <property type="match status" value="1"/>
</dbReference>
<evidence type="ECO:0000256" key="7">
    <source>
        <dbReference type="ARBA" id="ARBA00023180"/>
    </source>
</evidence>
<organism evidence="9 11">
    <name type="scientific">Babesia bigemina</name>
    <dbReference type="NCBI Taxonomy" id="5866"/>
    <lineage>
        <taxon>Eukaryota</taxon>
        <taxon>Sar</taxon>
        <taxon>Alveolata</taxon>
        <taxon>Apicomplexa</taxon>
        <taxon>Aconoidasida</taxon>
        <taxon>Piroplasmida</taxon>
        <taxon>Babesiidae</taxon>
        <taxon>Babesia</taxon>
    </lineage>
</organism>
<evidence type="ECO:0000259" key="8">
    <source>
        <dbReference type="PROSITE" id="PS51701"/>
    </source>
</evidence>
<reference evidence="9" key="1">
    <citation type="journal article" date="2014" name="Nucleic Acids Res.">
        <title>The evolutionary dynamics of variant antigen genes in Babesia reveal a history of genomic innovation underlying host-parasite interaction.</title>
        <authorList>
            <person name="Jackson A.P."/>
            <person name="Otto T.D."/>
            <person name="Darby A."/>
            <person name="Ramaprasad A."/>
            <person name="Xia D."/>
            <person name="Echaide I.E."/>
            <person name="Farber M."/>
            <person name="Gahlot S."/>
            <person name="Gamble J."/>
            <person name="Gupta D."/>
            <person name="Gupta Y."/>
            <person name="Jackson L."/>
            <person name="Malandrin L."/>
            <person name="Malas T.B."/>
            <person name="Moussa E."/>
            <person name="Nair M."/>
            <person name="Reid A.J."/>
            <person name="Sanders M."/>
            <person name="Sharma J."/>
            <person name="Tracey A."/>
            <person name="Quail M.A."/>
            <person name="Weir W."/>
            <person name="Wastling J.M."/>
            <person name="Hall N."/>
            <person name="Willadsen P."/>
            <person name="Lingelbach K."/>
            <person name="Shiels B."/>
            <person name="Tait A."/>
            <person name="Berriman M."/>
            <person name="Allred D.R."/>
            <person name="Pain A."/>
        </authorList>
    </citation>
    <scope>NUCLEOTIDE SEQUENCE</scope>
    <source>
        <strain evidence="9">Bond</strain>
    </source>
</reference>
<keyword evidence="3" id="KW-1003">Cell membrane</keyword>
<reference evidence="11" key="2">
    <citation type="submission" date="2014-06" db="EMBL/GenBank/DDBJ databases">
        <authorList>
            <person name="Aslett M."/>
            <person name="De Silva N."/>
        </authorList>
    </citation>
    <scope>NUCLEOTIDE SEQUENCE [LARGE SCALE GENOMIC DNA]</scope>
    <source>
        <strain evidence="11">Bond</strain>
    </source>
</reference>
<dbReference type="EMBL" id="LK391708">
    <property type="protein sequence ID" value="CDR95425.1"/>
    <property type="molecule type" value="Genomic_DNA"/>
</dbReference>
<dbReference type="OrthoDB" id="365660at2759"/>
<comment type="subcellular location">
    <subcellularLocation>
        <location evidence="1">Cell membrane</location>
    </subcellularLocation>
    <subcellularLocation>
        <location evidence="2">Cell surface</location>
    </subcellularLocation>
</comment>
<dbReference type="RefSeq" id="XP_012767611.1">
    <property type="nucleotide sequence ID" value="XM_012912157.1"/>
</dbReference>
<dbReference type="KEGG" id="bbig:BBBOND_0205870"/>
<name>A0A061DCA0_BABBI</name>
<dbReference type="RefSeq" id="XP_012767615.1">
    <property type="nucleotide sequence ID" value="XM_012912161.1"/>
</dbReference>
<accession>A0A061DCA0</accession>
<evidence type="ECO:0000256" key="6">
    <source>
        <dbReference type="ARBA" id="ARBA00023157"/>
    </source>
</evidence>
<dbReference type="KEGG" id="bbig:BBBOND_0205830"/>
<dbReference type="GeneID" id="24563966"/>